<keyword evidence="3" id="KW-1185">Reference proteome</keyword>
<dbReference type="Proteomes" id="UP000076842">
    <property type="component" value="Unassembled WGS sequence"/>
</dbReference>
<reference evidence="2 3" key="1">
    <citation type="journal article" date="2016" name="Mol. Biol. Evol.">
        <title>Comparative Genomics of Early-Diverging Mushroom-Forming Fungi Provides Insights into the Origins of Lignocellulose Decay Capabilities.</title>
        <authorList>
            <person name="Nagy L.G."/>
            <person name="Riley R."/>
            <person name="Tritt A."/>
            <person name="Adam C."/>
            <person name="Daum C."/>
            <person name="Floudas D."/>
            <person name="Sun H."/>
            <person name="Yadav J.S."/>
            <person name="Pangilinan J."/>
            <person name="Larsson K.H."/>
            <person name="Matsuura K."/>
            <person name="Barry K."/>
            <person name="Labutti K."/>
            <person name="Kuo R."/>
            <person name="Ohm R.A."/>
            <person name="Bhattacharya S.S."/>
            <person name="Shirouzu T."/>
            <person name="Yoshinaga Y."/>
            <person name="Martin F.M."/>
            <person name="Grigoriev I.V."/>
            <person name="Hibbett D.S."/>
        </authorList>
    </citation>
    <scope>NUCLEOTIDE SEQUENCE [LARGE SCALE GENOMIC DNA]</scope>
    <source>
        <strain evidence="2 3">HHB12733</strain>
    </source>
</reference>
<dbReference type="EMBL" id="KV424193">
    <property type="protein sequence ID" value="KZT50301.1"/>
    <property type="molecule type" value="Genomic_DNA"/>
</dbReference>
<dbReference type="OrthoDB" id="2745470at2759"/>
<sequence length="618" mass="71611">MPLMRTFSAFWMIKQILVIVTRMRTIPQQIFLAGKEDTVALVDIVPPSGVDRTKWTYRNVLYEVIGQGNEIWTFGMDEVLIYPGWDKQKLKKIFTAWMDSDVYNAARTDYEKHYQVHQREEQYKIVSILNHVLIGDPDLPKNEWKVEYIVRWLGDTSDPGDAYLARNEADPWIRPWEVDDPNAATGLHMFWRVPHEELEETAPARLYKYWRQHEMDHNDAEWPLVANEVLEWDEDELFEDGNLASGITDFKEAMASNAYRYSGKLVDWAQSPVYADPVLAVMVHWREPDRHSMSELSAHIVKAHLGEYYISSQLYPLVEWIDVEVSETGVRWMKKGEDIYSSISPIDGLQRATKELARNMKKKYKKQFNIVMTVDVHSNWNDGEMLFNRGRKHHSYGTPLEITKSVFGDIKPREVSVRSVCLLLTCSGTVLQALDSVQETTVAFHSVVAFTAKQFNAQRVSEQFLPPFLRGYLQDRKTCEEAMLLGYVKELASTELGLDMFLFEAMSKIWRFTYATPARNFTGNPEDLNCPLCSHYMQMDGKRNSSGLLFRCRIRGCKGRVRLSFENGQFGVYELYPRMYDTDFRVLKIEVDTKGPGGSVRICPPPRPIDPKWLTPRS</sequence>
<dbReference type="InParanoid" id="A0A165C672"/>
<accession>A0A165C672</accession>
<evidence type="ECO:0000256" key="1">
    <source>
        <dbReference type="SAM" id="SignalP"/>
    </source>
</evidence>
<organism evidence="2 3">
    <name type="scientific">Calocera cornea HHB12733</name>
    <dbReference type="NCBI Taxonomy" id="1353952"/>
    <lineage>
        <taxon>Eukaryota</taxon>
        <taxon>Fungi</taxon>
        <taxon>Dikarya</taxon>
        <taxon>Basidiomycota</taxon>
        <taxon>Agaricomycotina</taxon>
        <taxon>Dacrymycetes</taxon>
        <taxon>Dacrymycetales</taxon>
        <taxon>Dacrymycetaceae</taxon>
        <taxon>Calocera</taxon>
    </lineage>
</organism>
<dbReference type="AlphaFoldDB" id="A0A165C672"/>
<feature type="chain" id="PRO_5007855904" evidence="1">
    <location>
        <begin position="19"/>
        <end position="618"/>
    </location>
</feature>
<protein>
    <submittedName>
        <fullName evidence="2">Uncharacterized protein</fullName>
    </submittedName>
</protein>
<proteinExistence type="predicted"/>
<feature type="signal peptide" evidence="1">
    <location>
        <begin position="1"/>
        <end position="18"/>
    </location>
</feature>
<gene>
    <name evidence="2" type="ORF">CALCODRAFT_488820</name>
</gene>
<evidence type="ECO:0000313" key="3">
    <source>
        <dbReference type="Proteomes" id="UP000076842"/>
    </source>
</evidence>
<keyword evidence="1" id="KW-0732">Signal</keyword>
<name>A0A165C672_9BASI</name>
<evidence type="ECO:0000313" key="2">
    <source>
        <dbReference type="EMBL" id="KZT50301.1"/>
    </source>
</evidence>